<feature type="transmembrane region" description="Helical" evidence="11">
    <location>
        <begin position="12"/>
        <end position="33"/>
    </location>
</feature>
<dbReference type="SMART" id="SM00283">
    <property type="entry name" value="MA"/>
    <property type="match status" value="1"/>
</dbReference>
<evidence type="ECO:0000256" key="1">
    <source>
        <dbReference type="ARBA" id="ARBA00004651"/>
    </source>
</evidence>
<evidence type="ECO:0000256" key="8">
    <source>
        <dbReference type="ARBA" id="ARBA00029447"/>
    </source>
</evidence>
<proteinExistence type="inferred from homology"/>
<evidence type="ECO:0000256" key="4">
    <source>
        <dbReference type="ARBA" id="ARBA00022692"/>
    </source>
</evidence>
<evidence type="ECO:0000256" key="10">
    <source>
        <dbReference type="SAM" id="MobiDB-lite"/>
    </source>
</evidence>
<keyword evidence="3" id="KW-0145">Chemotaxis</keyword>
<gene>
    <name evidence="14" type="ORF">KHM83_04255</name>
</gene>
<dbReference type="Pfam" id="PF02743">
    <property type="entry name" value="dCache_1"/>
    <property type="match status" value="1"/>
</dbReference>
<dbReference type="Gene3D" id="1.10.287.950">
    <property type="entry name" value="Methyl-accepting chemotaxis protein"/>
    <property type="match status" value="1"/>
</dbReference>
<keyword evidence="6 11" id="KW-0472">Membrane</keyword>
<protein>
    <submittedName>
        <fullName evidence="14">Methyl-accepting chemotaxis protein</fullName>
    </submittedName>
</protein>
<dbReference type="PANTHER" id="PTHR32089:SF112">
    <property type="entry name" value="LYSOZYME-LIKE PROTEIN-RELATED"/>
    <property type="match status" value="1"/>
</dbReference>
<evidence type="ECO:0000256" key="6">
    <source>
        <dbReference type="ARBA" id="ARBA00023136"/>
    </source>
</evidence>
<name>A0ABS5PLD8_9FIRM</name>
<dbReference type="Gene3D" id="3.30.450.20">
    <property type="entry name" value="PAS domain"/>
    <property type="match status" value="1"/>
</dbReference>
<feature type="transmembrane region" description="Helical" evidence="11">
    <location>
        <begin position="309"/>
        <end position="330"/>
    </location>
</feature>
<dbReference type="RefSeq" id="WP_213235675.1">
    <property type="nucleotide sequence ID" value="NZ_JAHBCL010000006.1"/>
</dbReference>
<accession>A0ABS5PLD8</accession>
<evidence type="ECO:0000256" key="9">
    <source>
        <dbReference type="PROSITE-ProRule" id="PRU00284"/>
    </source>
</evidence>
<sequence>MKNIKMGRKLIVMAVLIGLLPLIIMASLSFIYARIELETAVDKQTTIFSNLAIQKLNDHFESIKANAELASTTENVRNMLVASENPHATEADLKSAQEAMTTFVESMIDTLGYTEVFITDAKGTVVVANTMAESLMDADLSSRDYLKSSLTGTPQWSELFYSDVVKENVMLYSQPIYQLDTGGKIVGTINIVFDQTALNNIVQYAVDEIGVTGNAYIINAEGMLLTDMTIGEYQSNAAMNATIDTEAVQLLKQEILNGNIAYRHSGHYNDIGENQVLGTLSVVQFGRLHGGLIIEVNADEVFAGTQRLMMTQGTLAVVAIIFALVISILISRSITKPINELVIHADEIANYNIANDIPEAYTKRKDEIGDIASALNQVIKNLKTLLSEILKTAEMVAASSEQLTATSQQSSSAATEVAETIEEIARGASDQAAQTMQGTEQLIVLGEHIETSKHETLVLGDASGKTQTLVKEGLALVDELIETSESNSVATGIAYDAIIKTNESSTRISEASQLIASIADQTNLLALNAAIEAARAGEHGRGFAVVADEIRKLAEQSGHSTQTIDQMVAQLTVDAQTAVTKMTEIRDIVSAQVDSVKASETKFNEIASAAETSTSIALKLNSINDEMAARKDVVAETLETLSAVAEENAASTEEASASMQEQTSSVEEIANSSEDLSRLAQDLQSLIQKFKI</sequence>
<evidence type="ECO:0000256" key="11">
    <source>
        <dbReference type="SAM" id="Phobius"/>
    </source>
</evidence>
<evidence type="ECO:0000313" key="14">
    <source>
        <dbReference type="EMBL" id="MBS7525888.1"/>
    </source>
</evidence>
<keyword evidence="2" id="KW-1003">Cell membrane</keyword>
<dbReference type="PROSITE" id="PS50111">
    <property type="entry name" value="CHEMOTAXIS_TRANSDUC_2"/>
    <property type="match status" value="1"/>
</dbReference>
<feature type="domain" description="Methyl-accepting transducer" evidence="12">
    <location>
        <begin position="406"/>
        <end position="663"/>
    </location>
</feature>
<evidence type="ECO:0000256" key="7">
    <source>
        <dbReference type="ARBA" id="ARBA00023224"/>
    </source>
</evidence>
<feature type="compositionally biased region" description="Polar residues" evidence="10">
    <location>
        <begin position="659"/>
        <end position="671"/>
    </location>
</feature>
<feature type="compositionally biased region" description="Low complexity" evidence="10">
    <location>
        <begin position="649"/>
        <end position="658"/>
    </location>
</feature>
<evidence type="ECO:0000313" key="15">
    <source>
        <dbReference type="Proteomes" id="UP000746471"/>
    </source>
</evidence>
<dbReference type="InterPro" id="IPR033479">
    <property type="entry name" value="dCache_1"/>
</dbReference>
<dbReference type="Pfam" id="PF00015">
    <property type="entry name" value="MCPsignal"/>
    <property type="match status" value="1"/>
</dbReference>
<evidence type="ECO:0000259" key="13">
    <source>
        <dbReference type="PROSITE" id="PS50885"/>
    </source>
</evidence>
<organism evidence="14 15">
    <name type="scientific">Fusibacter paucivorans</name>
    <dbReference type="NCBI Taxonomy" id="76009"/>
    <lineage>
        <taxon>Bacteria</taxon>
        <taxon>Bacillati</taxon>
        <taxon>Bacillota</taxon>
        <taxon>Clostridia</taxon>
        <taxon>Eubacteriales</taxon>
        <taxon>Eubacteriales Family XII. Incertae Sedis</taxon>
        <taxon>Fusibacter</taxon>
    </lineage>
</organism>
<dbReference type="SUPFAM" id="SSF58104">
    <property type="entry name" value="Methyl-accepting chemotaxis protein (MCP) signaling domain"/>
    <property type="match status" value="1"/>
</dbReference>
<feature type="domain" description="HAMP" evidence="13">
    <location>
        <begin position="332"/>
        <end position="387"/>
    </location>
</feature>
<dbReference type="PROSITE" id="PS50885">
    <property type="entry name" value="HAMP"/>
    <property type="match status" value="1"/>
</dbReference>
<dbReference type="SMART" id="SM00304">
    <property type="entry name" value="HAMP"/>
    <property type="match status" value="1"/>
</dbReference>
<keyword evidence="15" id="KW-1185">Reference proteome</keyword>
<feature type="region of interest" description="Disordered" evidence="10">
    <location>
        <begin position="649"/>
        <end position="671"/>
    </location>
</feature>
<dbReference type="InterPro" id="IPR004089">
    <property type="entry name" value="MCPsignal_dom"/>
</dbReference>
<evidence type="ECO:0000256" key="5">
    <source>
        <dbReference type="ARBA" id="ARBA00022989"/>
    </source>
</evidence>
<evidence type="ECO:0000256" key="2">
    <source>
        <dbReference type="ARBA" id="ARBA00022475"/>
    </source>
</evidence>
<comment type="similarity">
    <text evidence="8">Belongs to the methyl-accepting chemotaxis (MCP) protein family.</text>
</comment>
<dbReference type="Pfam" id="PF00672">
    <property type="entry name" value="HAMP"/>
    <property type="match status" value="1"/>
</dbReference>
<reference evidence="14 15" key="1">
    <citation type="submission" date="2021-05" db="EMBL/GenBank/DDBJ databases">
        <title>Fusibacter ferrireducens sp. nov., an anaerobic, sulfur- and Fe-reducing bacterium isolated from the mangrove sediment.</title>
        <authorList>
            <person name="Qiu D."/>
        </authorList>
    </citation>
    <scope>NUCLEOTIDE SEQUENCE [LARGE SCALE GENOMIC DNA]</scope>
    <source>
        <strain evidence="14 15">DSM 12116</strain>
    </source>
</reference>
<comment type="subcellular location">
    <subcellularLocation>
        <location evidence="1">Cell membrane</location>
        <topology evidence="1">Multi-pass membrane protein</topology>
    </subcellularLocation>
</comment>
<comment type="caution">
    <text evidence="14">The sequence shown here is derived from an EMBL/GenBank/DDBJ whole genome shotgun (WGS) entry which is preliminary data.</text>
</comment>
<dbReference type="CDD" id="cd06225">
    <property type="entry name" value="HAMP"/>
    <property type="match status" value="1"/>
</dbReference>
<dbReference type="Proteomes" id="UP000746471">
    <property type="component" value="Unassembled WGS sequence"/>
</dbReference>
<keyword evidence="4 11" id="KW-0812">Transmembrane</keyword>
<dbReference type="CDD" id="cd18773">
    <property type="entry name" value="PDC1_HK_sensor"/>
    <property type="match status" value="1"/>
</dbReference>
<keyword evidence="5 11" id="KW-1133">Transmembrane helix</keyword>
<evidence type="ECO:0000259" key="12">
    <source>
        <dbReference type="PROSITE" id="PS50111"/>
    </source>
</evidence>
<dbReference type="InterPro" id="IPR003660">
    <property type="entry name" value="HAMP_dom"/>
</dbReference>
<evidence type="ECO:0000256" key="3">
    <source>
        <dbReference type="ARBA" id="ARBA00022500"/>
    </source>
</evidence>
<dbReference type="EMBL" id="JAHBCL010000006">
    <property type="protein sequence ID" value="MBS7525888.1"/>
    <property type="molecule type" value="Genomic_DNA"/>
</dbReference>
<dbReference type="PANTHER" id="PTHR32089">
    <property type="entry name" value="METHYL-ACCEPTING CHEMOTAXIS PROTEIN MCPB"/>
    <property type="match status" value="1"/>
</dbReference>
<keyword evidence="7 9" id="KW-0807">Transducer</keyword>